<keyword evidence="16" id="KW-0325">Glycoprotein</keyword>
<feature type="disulfide bond" evidence="23">
    <location>
        <begin position="49"/>
        <end position="171"/>
    </location>
</feature>
<feature type="binding site" evidence="22">
    <location>
        <begin position="612"/>
        <end position="620"/>
    </location>
    <ligand>
        <name>ATP</name>
        <dbReference type="ChEBI" id="CHEBI:30616"/>
    </ligand>
</feature>
<feature type="domain" description="Eph LBD" evidence="29">
    <location>
        <begin position="7"/>
        <end position="189"/>
    </location>
</feature>
<comment type="catalytic activity">
    <reaction evidence="17">
        <text>L-tyrosyl-[protein] + ATP = O-phospho-L-tyrosyl-[protein] + ADP + H(+)</text>
        <dbReference type="Rhea" id="RHEA:10596"/>
        <dbReference type="Rhea" id="RHEA-COMP:10136"/>
        <dbReference type="Rhea" id="RHEA-COMP:20101"/>
        <dbReference type="ChEBI" id="CHEBI:15378"/>
        <dbReference type="ChEBI" id="CHEBI:30616"/>
        <dbReference type="ChEBI" id="CHEBI:46858"/>
        <dbReference type="ChEBI" id="CHEBI:61978"/>
        <dbReference type="ChEBI" id="CHEBI:456216"/>
        <dbReference type="EC" id="2.7.10.1"/>
    </reaction>
</comment>
<dbReference type="Pfam" id="PF00536">
    <property type="entry name" value="SAM_1"/>
    <property type="match status" value="1"/>
</dbReference>
<gene>
    <name evidence="30" type="ORF">N305_00833</name>
</gene>
<evidence type="ECO:0000256" key="21">
    <source>
        <dbReference type="PIRSR" id="PIRSR000666-1"/>
    </source>
</evidence>
<evidence type="ECO:0000256" key="22">
    <source>
        <dbReference type="PIRSR" id="PIRSR000666-2"/>
    </source>
</evidence>
<dbReference type="PROSITE" id="PS51550">
    <property type="entry name" value="EPH_LBD"/>
    <property type="match status" value="1"/>
</dbReference>
<dbReference type="EC" id="2.7.10.1" evidence="3"/>
<feature type="disulfide bond" evidence="23">
    <location>
        <begin position="84"/>
        <end position="94"/>
    </location>
</feature>
<dbReference type="InterPro" id="IPR009030">
    <property type="entry name" value="Growth_fac_rcpt_cys_sf"/>
</dbReference>
<dbReference type="FunFam" id="3.30.200.20:FF:000001">
    <property type="entry name" value="Ephrin type-A receptor 5"/>
    <property type="match status" value="1"/>
</dbReference>
<dbReference type="InterPro" id="IPR016257">
    <property type="entry name" value="Tyr_kinase_ephrin_rcpt"/>
</dbReference>
<dbReference type="InterPro" id="IPR000719">
    <property type="entry name" value="Prot_kinase_dom"/>
</dbReference>
<name>A0A093Q7L6_9PASS</name>
<organism evidence="30 31">
    <name type="scientific">Manacus vitellinus</name>
    <name type="common">golden-collared manakin</name>
    <dbReference type="NCBI Taxonomy" id="328815"/>
    <lineage>
        <taxon>Eukaryota</taxon>
        <taxon>Metazoa</taxon>
        <taxon>Chordata</taxon>
        <taxon>Craniata</taxon>
        <taxon>Vertebrata</taxon>
        <taxon>Euteleostomi</taxon>
        <taxon>Archelosauria</taxon>
        <taxon>Archosauria</taxon>
        <taxon>Dinosauria</taxon>
        <taxon>Saurischia</taxon>
        <taxon>Theropoda</taxon>
        <taxon>Coelurosauria</taxon>
        <taxon>Aves</taxon>
        <taxon>Neognathae</taxon>
        <taxon>Neoaves</taxon>
        <taxon>Telluraves</taxon>
        <taxon>Australaves</taxon>
        <taxon>Passeriformes</taxon>
        <taxon>Pipridae</taxon>
        <taxon>Manacus</taxon>
    </lineage>
</organism>
<dbReference type="InterPro" id="IPR008266">
    <property type="entry name" value="Tyr_kinase_AS"/>
</dbReference>
<feature type="non-terminal residue" evidence="30">
    <location>
        <position position="928"/>
    </location>
</feature>
<proteinExistence type="predicted"/>
<feature type="binding site" evidence="22 24">
    <location>
        <position position="638"/>
    </location>
    <ligand>
        <name>ATP</name>
        <dbReference type="ChEBI" id="CHEBI:30616"/>
    </ligand>
</feature>
<dbReference type="FunFam" id="2.60.40.10:FF:000041">
    <property type="entry name" value="ephrin type-A receptor 3"/>
    <property type="match status" value="1"/>
</dbReference>
<dbReference type="Gene3D" id="1.10.150.50">
    <property type="entry name" value="Transcription Factor, Ets-1"/>
    <property type="match status" value="1"/>
</dbReference>
<feature type="transmembrane region" description="Helical" evidence="25">
    <location>
        <begin position="527"/>
        <end position="549"/>
    </location>
</feature>
<dbReference type="SMART" id="SM00615">
    <property type="entry name" value="EPH_lbd"/>
    <property type="match status" value="1"/>
</dbReference>
<dbReference type="OrthoDB" id="4062651at2759"/>
<evidence type="ECO:0000256" key="8">
    <source>
        <dbReference type="ARBA" id="ARBA00022737"/>
    </source>
</evidence>
<reference evidence="30 31" key="1">
    <citation type="submission" date="2014-06" db="EMBL/GenBank/DDBJ databases">
        <title>Genome evolution of avian class.</title>
        <authorList>
            <person name="Zhang G."/>
            <person name="Li C."/>
        </authorList>
    </citation>
    <scope>NUCLEOTIDE SEQUENCE [LARGE SCALE GENOMIC DNA]</scope>
    <source>
        <strain evidence="30">BGI_N305</strain>
    </source>
</reference>
<comment type="function">
    <text evidence="18">Receptor tyrosine kinase which binds promiscuously transmembrane ephrin-B family ligands residing on adjacent cells, leading to contact-dependent bidirectional signaling into neighboring cells. The signaling pathway downstream of the receptor is referred to as forward signaling while the signaling pathway downstream of the ephrin ligand is referred to as reverse signaling. Functions in axon guidance during development. In addition to axon guidance, also regulates dendritic spines development and maturation and stimulates the formation of excitatory synapses.</text>
</comment>
<dbReference type="GO" id="GO:0030425">
    <property type="term" value="C:dendrite"/>
    <property type="evidence" value="ECO:0007669"/>
    <property type="project" value="TreeGrafter"/>
</dbReference>
<comment type="subcellular location">
    <subcellularLocation>
        <location evidence="1">Cell membrane</location>
        <topology evidence="1">Single-pass type I membrane protein</topology>
    </subcellularLocation>
    <subcellularLocation>
        <location evidence="2">Cell projection</location>
        <location evidence="2">Axon</location>
    </subcellularLocation>
</comment>
<dbReference type="SMART" id="SM00060">
    <property type="entry name" value="FN3"/>
    <property type="match status" value="2"/>
</dbReference>
<dbReference type="FunFam" id="2.60.40.1770:FF:000001">
    <property type="entry name" value="Ephrin type-A receptor 5"/>
    <property type="match status" value="1"/>
</dbReference>
<keyword evidence="15 30" id="KW-0675">Receptor</keyword>
<dbReference type="Pfam" id="PF00041">
    <property type="entry name" value="fn3"/>
    <property type="match status" value="2"/>
</dbReference>
<dbReference type="SUPFAM" id="SSF56112">
    <property type="entry name" value="Protein kinase-like (PK-like)"/>
    <property type="match status" value="1"/>
</dbReference>
<dbReference type="GO" id="GO:0005005">
    <property type="term" value="F:transmembrane-ephrin receptor activity"/>
    <property type="evidence" value="ECO:0007669"/>
    <property type="project" value="TreeGrafter"/>
</dbReference>
<dbReference type="FunFam" id="2.60.40.10:FF:000110">
    <property type="entry name" value="Ephrin type-B receptor 2"/>
    <property type="match status" value="1"/>
</dbReference>
<keyword evidence="4" id="KW-0217">Developmental protein</keyword>
<dbReference type="Pfam" id="PF25599">
    <property type="entry name" value="Ephrin_CRD"/>
    <property type="match status" value="1"/>
</dbReference>
<evidence type="ECO:0000256" key="20">
    <source>
        <dbReference type="ARBA" id="ARBA00076438"/>
    </source>
</evidence>
<dbReference type="FunFam" id="1.10.510.10:FF:002923">
    <property type="match status" value="1"/>
</dbReference>
<evidence type="ECO:0000256" key="9">
    <source>
        <dbReference type="ARBA" id="ARBA00022741"/>
    </source>
</evidence>
<dbReference type="PRINTS" id="PR00109">
    <property type="entry name" value="TYRKINASE"/>
</dbReference>
<dbReference type="Proteomes" id="UP000053258">
    <property type="component" value="Unassembled WGS sequence"/>
</dbReference>
<dbReference type="InterPro" id="IPR011641">
    <property type="entry name" value="Tyr-kin_ephrin_A/B_rcpt-like"/>
</dbReference>
<dbReference type="CDD" id="cd10477">
    <property type="entry name" value="EphR_LBD_B2"/>
    <property type="match status" value="1"/>
</dbReference>
<dbReference type="GO" id="GO:0005524">
    <property type="term" value="F:ATP binding"/>
    <property type="evidence" value="ECO:0007669"/>
    <property type="project" value="UniProtKB-UniRule"/>
</dbReference>
<evidence type="ECO:0000256" key="24">
    <source>
        <dbReference type="PROSITE-ProRule" id="PRU10141"/>
    </source>
</evidence>
<feature type="domain" description="SAM" evidence="27">
    <location>
        <begin position="890"/>
        <end position="928"/>
    </location>
</feature>
<dbReference type="InterPro" id="IPR001245">
    <property type="entry name" value="Ser-Thr/Tyr_kinase_cat_dom"/>
</dbReference>
<dbReference type="PANTHER" id="PTHR46877">
    <property type="entry name" value="EPH RECEPTOR A5"/>
    <property type="match status" value="1"/>
</dbReference>
<evidence type="ECO:0000259" key="26">
    <source>
        <dbReference type="PROSITE" id="PS50011"/>
    </source>
</evidence>
<dbReference type="PRINTS" id="PR00014">
    <property type="entry name" value="FNTYPEIII"/>
</dbReference>
<dbReference type="InterPro" id="IPR001660">
    <property type="entry name" value="SAM"/>
</dbReference>
<evidence type="ECO:0000256" key="3">
    <source>
        <dbReference type="ARBA" id="ARBA00011902"/>
    </source>
</evidence>
<evidence type="ECO:0000256" key="2">
    <source>
        <dbReference type="ARBA" id="ARBA00004489"/>
    </source>
</evidence>
<dbReference type="InterPro" id="IPR034238">
    <property type="entry name" value="EphB2_rcpt_lig-bd"/>
</dbReference>
<dbReference type="Pfam" id="PF14575">
    <property type="entry name" value="EphA2_TM"/>
    <property type="match status" value="1"/>
</dbReference>
<evidence type="ECO:0000256" key="11">
    <source>
        <dbReference type="ARBA" id="ARBA00022840"/>
    </source>
</evidence>
<evidence type="ECO:0000256" key="10">
    <source>
        <dbReference type="ARBA" id="ARBA00022777"/>
    </source>
</evidence>
<dbReference type="InterPro" id="IPR027936">
    <property type="entry name" value="Eph_TM"/>
</dbReference>
<feature type="domain" description="Fibronectin type-III" evidence="28">
    <location>
        <begin position="308"/>
        <end position="418"/>
    </location>
</feature>
<evidence type="ECO:0000256" key="17">
    <source>
        <dbReference type="ARBA" id="ARBA00051243"/>
    </source>
</evidence>
<dbReference type="InterPro" id="IPR013761">
    <property type="entry name" value="SAM/pointed_sf"/>
</dbReference>
<feature type="transmembrane region" description="Helical" evidence="25">
    <location>
        <begin position="833"/>
        <end position="850"/>
    </location>
</feature>
<keyword evidence="6" id="KW-0808">Transferase</keyword>
<dbReference type="PIRSF" id="PIRSF000666">
    <property type="entry name" value="TyrPK_ephrin_receptor"/>
    <property type="match status" value="1"/>
</dbReference>
<evidence type="ECO:0000256" key="4">
    <source>
        <dbReference type="ARBA" id="ARBA00022473"/>
    </source>
</evidence>
<feature type="non-terminal residue" evidence="30">
    <location>
        <position position="1"/>
    </location>
</feature>
<dbReference type="Gene3D" id="2.60.120.260">
    <property type="entry name" value="Galactose-binding domain-like"/>
    <property type="match status" value="1"/>
</dbReference>
<dbReference type="Gene3D" id="2.60.40.10">
    <property type="entry name" value="Immunoglobulins"/>
    <property type="match status" value="2"/>
</dbReference>
<dbReference type="GO" id="GO:0030424">
    <property type="term" value="C:axon"/>
    <property type="evidence" value="ECO:0007669"/>
    <property type="project" value="UniProtKB-SubCell"/>
</dbReference>
<dbReference type="Gene3D" id="2.60.40.1770">
    <property type="entry name" value="ephrin a2 ectodomain"/>
    <property type="match status" value="1"/>
</dbReference>
<feature type="transmembrane region" description="Helical" evidence="25">
    <location>
        <begin position="856"/>
        <end position="874"/>
    </location>
</feature>
<dbReference type="InterPro" id="IPR001090">
    <property type="entry name" value="Ephrin_rcpt_lig-bd_dom"/>
</dbReference>
<dbReference type="Pfam" id="PF01404">
    <property type="entry name" value="Ephrin_lbd"/>
    <property type="match status" value="1"/>
</dbReference>
<dbReference type="GO" id="GO:0007411">
    <property type="term" value="P:axon guidance"/>
    <property type="evidence" value="ECO:0007669"/>
    <property type="project" value="TreeGrafter"/>
</dbReference>
<dbReference type="InterPro" id="IPR013783">
    <property type="entry name" value="Ig-like_fold"/>
</dbReference>
<keyword evidence="7 25" id="KW-0812">Transmembrane</keyword>
<dbReference type="SMART" id="SM00219">
    <property type="entry name" value="TyrKc"/>
    <property type="match status" value="1"/>
</dbReference>
<dbReference type="InterPro" id="IPR001426">
    <property type="entry name" value="Tyr_kinase_rcpt_V_CS"/>
</dbReference>
<dbReference type="InterPro" id="IPR020635">
    <property type="entry name" value="Tyr_kinase_cat_dom"/>
</dbReference>
<evidence type="ECO:0000256" key="6">
    <source>
        <dbReference type="ARBA" id="ARBA00022679"/>
    </source>
</evidence>
<dbReference type="InterPro" id="IPR003961">
    <property type="entry name" value="FN3_dom"/>
</dbReference>
<evidence type="ECO:0000256" key="16">
    <source>
        <dbReference type="ARBA" id="ARBA00023180"/>
    </source>
</evidence>
<dbReference type="FunFam" id="2.60.120.260:FF:000004">
    <property type="entry name" value="Ephrin type-B receptor 2"/>
    <property type="match status" value="1"/>
</dbReference>
<keyword evidence="12 25" id="KW-1133">Transmembrane helix</keyword>
<dbReference type="Gene3D" id="1.10.510.10">
    <property type="entry name" value="Transferase(Phosphotransferase) domain 1"/>
    <property type="match status" value="1"/>
</dbReference>
<evidence type="ECO:0000256" key="14">
    <source>
        <dbReference type="ARBA" id="ARBA00023137"/>
    </source>
</evidence>
<dbReference type="Gene3D" id="2.10.50.10">
    <property type="entry name" value="Tumor Necrosis Factor Receptor, subunit A, domain 2"/>
    <property type="match status" value="1"/>
</dbReference>
<evidence type="ECO:0000256" key="1">
    <source>
        <dbReference type="ARBA" id="ARBA00004251"/>
    </source>
</evidence>
<dbReference type="PROSITE" id="PS00107">
    <property type="entry name" value="PROTEIN_KINASE_ATP"/>
    <property type="match status" value="1"/>
</dbReference>
<dbReference type="InterPro" id="IPR036116">
    <property type="entry name" value="FN3_sf"/>
</dbReference>
<evidence type="ECO:0000259" key="28">
    <source>
        <dbReference type="PROSITE" id="PS50853"/>
    </source>
</evidence>
<dbReference type="CDD" id="cd00063">
    <property type="entry name" value="FN3"/>
    <property type="match status" value="2"/>
</dbReference>
<dbReference type="InterPro" id="IPR017441">
    <property type="entry name" value="Protein_kinase_ATP_BS"/>
</dbReference>
<keyword evidence="13 25" id="KW-0472">Membrane</keyword>
<dbReference type="SUPFAM" id="SSF49785">
    <property type="entry name" value="Galactose-binding domain-like"/>
    <property type="match status" value="1"/>
</dbReference>
<keyword evidence="9 22" id="KW-0547">Nucleotide-binding</keyword>
<evidence type="ECO:0000256" key="19">
    <source>
        <dbReference type="ARBA" id="ARBA00070277"/>
    </source>
</evidence>
<keyword evidence="10" id="KW-0418">Kinase</keyword>
<evidence type="ECO:0000259" key="29">
    <source>
        <dbReference type="PROSITE" id="PS51550"/>
    </source>
</evidence>
<dbReference type="PANTHER" id="PTHR46877:SF11">
    <property type="entry name" value="EPHRIN TYPE-B RECEPTOR 2"/>
    <property type="match status" value="1"/>
</dbReference>
<keyword evidence="5" id="KW-1003">Cell membrane</keyword>
<dbReference type="FunFam" id="2.10.50.10:FF:000001">
    <property type="entry name" value="Ephrin type-A receptor 5"/>
    <property type="match status" value="1"/>
</dbReference>
<evidence type="ECO:0000256" key="25">
    <source>
        <dbReference type="SAM" id="Phobius"/>
    </source>
</evidence>
<dbReference type="InterPro" id="IPR011009">
    <property type="entry name" value="Kinase-like_dom_sf"/>
</dbReference>
<dbReference type="InterPro" id="IPR050449">
    <property type="entry name" value="Ephrin_rcpt_TKs"/>
</dbReference>
<protein>
    <recommendedName>
        <fullName evidence="19">Ephrin type-B receptor 2</fullName>
        <ecNumber evidence="3">2.7.10.1</ecNumber>
    </recommendedName>
    <alternativeName>
        <fullName evidence="20">EPH-like kinase 5</fullName>
    </alternativeName>
</protein>
<evidence type="ECO:0000313" key="31">
    <source>
        <dbReference type="Proteomes" id="UP000053258"/>
    </source>
</evidence>
<dbReference type="SUPFAM" id="SSF57184">
    <property type="entry name" value="Growth factor receptor domain"/>
    <property type="match status" value="1"/>
</dbReference>
<keyword evidence="23" id="KW-1015">Disulfide bond</keyword>
<evidence type="ECO:0000256" key="7">
    <source>
        <dbReference type="ARBA" id="ARBA00022692"/>
    </source>
</evidence>
<dbReference type="Gene3D" id="3.30.200.20">
    <property type="entry name" value="Phosphorylase Kinase, domain 1"/>
    <property type="match status" value="1"/>
</dbReference>
<evidence type="ECO:0000256" key="5">
    <source>
        <dbReference type="ARBA" id="ARBA00022475"/>
    </source>
</evidence>
<dbReference type="PROSITE" id="PS50105">
    <property type="entry name" value="SAM_DOMAIN"/>
    <property type="match status" value="1"/>
</dbReference>
<dbReference type="EMBL" id="KL672239">
    <property type="protein sequence ID" value="KFW84973.1"/>
    <property type="molecule type" value="Genomic_DNA"/>
</dbReference>
<dbReference type="SUPFAM" id="SSF47769">
    <property type="entry name" value="SAM/Pointed domain"/>
    <property type="match status" value="1"/>
</dbReference>
<dbReference type="Pfam" id="PF07714">
    <property type="entry name" value="PK_Tyr_Ser-Thr"/>
    <property type="match status" value="1"/>
</dbReference>
<feature type="domain" description="Fibronectin type-III" evidence="28">
    <location>
        <begin position="419"/>
        <end position="514"/>
    </location>
</feature>
<dbReference type="PROSITE" id="PS00109">
    <property type="entry name" value="PROTEIN_KINASE_TYR"/>
    <property type="match status" value="1"/>
</dbReference>
<evidence type="ECO:0000256" key="12">
    <source>
        <dbReference type="ARBA" id="ARBA00022989"/>
    </source>
</evidence>
<evidence type="ECO:0000313" key="30">
    <source>
        <dbReference type="EMBL" id="KFW84973.1"/>
    </source>
</evidence>
<keyword evidence="8" id="KW-0677">Repeat</keyword>
<keyword evidence="31" id="KW-1185">Reference proteome</keyword>
<accession>A0A093Q7L6</accession>
<evidence type="ECO:0000256" key="15">
    <source>
        <dbReference type="ARBA" id="ARBA00023170"/>
    </source>
</evidence>
<keyword evidence="11 22" id="KW-0067">ATP-binding</keyword>
<dbReference type="STRING" id="328815.ENSMVIP00005003331"/>
<evidence type="ECO:0000256" key="23">
    <source>
        <dbReference type="PIRSR" id="PIRSR000666-3"/>
    </source>
</evidence>
<feature type="domain" description="Protein kinase" evidence="26">
    <location>
        <begin position="606"/>
        <end position="928"/>
    </location>
</feature>
<dbReference type="InterPro" id="IPR008979">
    <property type="entry name" value="Galactose-bd-like_sf"/>
</dbReference>
<dbReference type="GO" id="GO:0005886">
    <property type="term" value="C:plasma membrane"/>
    <property type="evidence" value="ECO:0007669"/>
    <property type="project" value="UniProtKB-SubCell"/>
</dbReference>
<dbReference type="Pfam" id="PF07699">
    <property type="entry name" value="Ephrin_rec_like"/>
    <property type="match status" value="1"/>
</dbReference>
<feature type="active site" description="Proton acceptor" evidence="21">
    <location>
        <position position="731"/>
    </location>
</feature>
<dbReference type="PROSITE" id="PS50853">
    <property type="entry name" value="FN3"/>
    <property type="match status" value="2"/>
</dbReference>
<evidence type="ECO:0000259" key="27">
    <source>
        <dbReference type="PROSITE" id="PS50105"/>
    </source>
</evidence>
<dbReference type="PROSITE" id="PS00790">
    <property type="entry name" value="RECEPTOR_TYR_KIN_V_1"/>
    <property type="match status" value="1"/>
</dbReference>
<evidence type="ECO:0000256" key="13">
    <source>
        <dbReference type="ARBA" id="ARBA00023136"/>
    </source>
</evidence>
<dbReference type="SUPFAM" id="SSF49265">
    <property type="entry name" value="Fibronectin type III"/>
    <property type="match status" value="1"/>
</dbReference>
<dbReference type="AlphaFoldDB" id="A0A093Q7L6"/>
<keyword evidence="14" id="KW-0829">Tyrosine-protein kinase</keyword>
<sequence length="928" mass="103605">LFHLPPAETLMDSTTATAELGWTVHPPSGWEEVSGYDENMNTIRTYQVCNVFESSQNNWLRTKYIRRRGAHRIHVEMKFSVRDCSSIPNVPGSCKETFNLYYFESDFDSATKTFPNWMENPWMKVDTIAADESFSQVDLGGRVMKINTEVRSFGPVSKNGFYLAFQDYGGCMSLIAVRVFYRKCPRVIQNGAVFQETLSGAESTSLVAARGTCIANAEEVDVPIKLYCNGDGEWLVPIGWQVGICSWDLHEPAGSCPSGTFKASQGDEGCVHCPINSRTTSEGATNCVCRNGYYRADADPVDMPCTTIPSAPQAVISSVNETSLMLEWTPPRDSGGREDLVYNIICKSCGSGRGACTRCGDNVQFAPRQLGLTEPRIYISDLLAHTQYTFEIQAVNGVTDQSPFSPQFASVNITTNQAAPSAVSIMHQVSRTVDSITLSWSQPDQPNGVILDYELQYYEKDLSELNSTTVKSPTNTVAVQNLKAGTIYVFQVRARTVAGYGRYSGKMYFQTMTEAEYQTSVQEKLPLIIGSSAAGLVFLIAVVVIGIVCNRRRGFERADSEYTDKLQHYTSGHMTPGMKIYIDPFTYEDPNEAVREFAKEIDISCVKIEQVIGAGEFGEVCSGHLKLPGKREIFVAIKTLKSGYTEKQRRDFLSEASIMGQFDHPNVIHLEGVVTKSSPVMIITEFMENGSLDSFLRQNDGQFTVIQLVGMLRGIAAGMKYLADMNYVHRDLAARNILVNSNLVCKVSDFGLSRFLEDDTSDPTYTSALGGKIPIRWTAPEAIQYRKFTSASDVWSYGIVMWEVMSYGERPYWDMTNQDVQSNRDMGRSLKKILWPLFLCCFHWTLQESAFSQVVWSRTVVFVALGLLIACFLCSRMNLPLLDRTIPDYSSFNTVDEWLDAIKMSQYKESFASAGFTTFDVVSQMTVE</sequence>
<evidence type="ECO:0000256" key="18">
    <source>
        <dbReference type="ARBA" id="ARBA00055849"/>
    </source>
</evidence>
<dbReference type="PROSITE" id="PS50011">
    <property type="entry name" value="PROTEIN_KINASE_DOM"/>
    <property type="match status" value="1"/>
</dbReference>